<keyword evidence="3" id="KW-0489">Methyltransferase</keyword>
<dbReference type="Gene3D" id="3.40.50.150">
    <property type="entry name" value="Vaccinia Virus protein VP39"/>
    <property type="match status" value="1"/>
</dbReference>
<dbReference type="InterPro" id="IPR053173">
    <property type="entry name" value="SAM-binding_MTase"/>
</dbReference>
<dbReference type="Proteomes" id="UP000697998">
    <property type="component" value="Unassembled WGS sequence"/>
</dbReference>
<gene>
    <name evidence="3" type="ORF">IPJ27_16980</name>
</gene>
<proteinExistence type="predicted"/>
<evidence type="ECO:0000259" key="2">
    <source>
        <dbReference type="Pfam" id="PF08242"/>
    </source>
</evidence>
<dbReference type="GO" id="GO:0008168">
    <property type="term" value="F:methyltransferase activity"/>
    <property type="evidence" value="ECO:0007669"/>
    <property type="project" value="UniProtKB-KW"/>
</dbReference>
<name>A0A935Q110_9PROT</name>
<dbReference type="GO" id="GO:0032259">
    <property type="term" value="P:methylation"/>
    <property type="evidence" value="ECO:0007669"/>
    <property type="project" value="UniProtKB-KW"/>
</dbReference>
<accession>A0A935Q110</accession>
<dbReference type="PANTHER" id="PTHR45128">
    <property type="entry name" value="METHYLTRANSFERASE TYPE 11"/>
    <property type="match status" value="1"/>
</dbReference>
<comment type="caution">
    <text evidence="3">The sequence shown here is derived from an EMBL/GenBank/DDBJ whole genome shotgun (WGS) entry which is preliminary data.</text>
</comment>
<keyword evidence="3" id="KW-0808">Transferase</keyword>
<dbReference type="SUPFAM" id="SSF53335">
    <property type="entry name" value="S-adenosyl-L-methionine-dependent methyltransferases"/>
    <property type="match status" value="1"/>
</dbReference>
<sequence length="427" mass="48121">MNNSLSQVHEQYEALPYPSRDPTEERQRLVTTWLDSLAMINHYCFAGEQDFKSGFRVLVAGGGTGDATIYLAEQLRGKSASIVHLDLSEASISIARRRAEIRGLDNIQWVQESLLDLPQLGLGQFDYINCSGVLHHLPDPDAGFRSLTQVLAADGAIGMMVYATYGRTGVYQMQELLRQINADTDSMAGRLENARQLLATLPPTNWFARGEQLVFDHRHGDAGIYDLLLHAQDRSYTVEQLYAWLHDQHGFHIQFSDVGRGRSPYLPQLILAPRQPPFLAKVRQMPLRRQHAIAELIGGTLVMHVFFLTRGMRVAPYGDPACIPFFCHEPITGPELSAIIHRNTANPFVMQHSHTGITAPVDTGTFGKFILKYIDGRRSFEEVFSLVRAEEKFRRSPPGNETLFGDFAALYEFLNAIERLLLTRRRA</sequence>
<dbReference type="Pfam" id="PF08242">
    <property type="entry name" value="Methyltransf_12"/>
    <property type="match status" value="1"/>
</dbReference>
<reference evidence="3 4" key="1">
    <citation type="submission" date="2020-10" db="EMBL/GenBank/DDBJ databases">
        <title>Connecting structure to function with the recovery of over 1000 high-quality activated sludge metagenome-assembled genomes encoding full-length rRNA genes using long-read sequencing.</title>
        <authorList>
            <person name="Singleton C.M."/>
            <person name="Petriglieri F."/>
            <person name="Kristensen J.M."/>
            <person name="Kirkegaard R.H."/>
            <person name="Michaelsen T.Y."/>
            <person name="Andersen M.H."/>
            <person name="Karst S.M."/>
            <person name="Dueholm M.S."/>
            <person name="Nielsen P.H."/>
            <person name="Albertsen M."/>
        </authorList>
    </citation>
    <scope>NUCLEOTIDE SEQUENCE [LARGE SCALE GENOMIC DNA]</scope>
    <source>
        <strain evidence="3">EsbW_18-Q3-R4-48_BATAC.285</strain>
    </source>
</reference>
<dbReference type="CDD" id="cd02440">
    <property type="entry name" value="AdoMet_MTases"/>
    <property type="match status" value="1"/>
</dbReference>
<feature type="domain" description="Methyltransferase type 12" evidence="2">
    <location>
        <begin position="60"/>
        <end position="156"/>
    </location>
</feature>
<evidence type="ECO:0000256" key="1">
    <source>
        <dbReference type="SAM" id="MobiDB-lite"/>
    </source>
</evidence>
<organism evidence="3 4">
    <name type="scientific">Candidatus Accumulibacter proximus</name>
    <dbReference type="NCBI Taxonomy" id="2954385"/>
    <lineage>
        <taxon>Bacteria</taxon>
        <taxon>Pseudomonadati</taxon>
        <taxon>Pseudomonadota</taxon>
        <taxon>Betaproteobacteria</taxon>
        <taxon>Candidatus Accumulibacter</taxon>
    </lineage>
</organism>
<dbReference type="AlphaFoldDB" id="A0A935Q110"/>
<protein>
    <submittedName>
        <fullName evidence="3">Class I SAM-dependent methyltransferase</fullName>
    </submittedName>
</protein>
<dbReference type="PANTHER" id="PTHR45128:SF1">
    <property type="entry name" value="S-ADENOSYLMETHIONINE-DEPENDENT METHYLTRANSFERASE RV2258C"/>
    <property type="match status" value="1"/>
</dbReference>
<dbReference type="InterPro" id="IPR029063">
    <property type="entry name" value="SAM-dependent_MTases_sf"/>
</dbReference>
<dbReference type="InterPro" id="IPR013217">
    <property type="entry name" value="Methyltransf_12"/>
</dbReference>
<feature type="region of interest" description="Disordered" evidence="1">
    <location>
        <begin position="1"/>
        <end position="23"/>
    </location>
</feature>
<dbReference type="EMBL" id="JADJMH010000018">
    <property type="protein sequence ID" value="MBK7676302.1"/>
    <property type="molecule type" value="Genomic_DNA"/>
</dbReference>
<evidence type="ECO:0000313" key="3">
    <source>
        <dbReference type="EMBL" id="MBK7676302.1"/>
    </source>
</evidence>
<evidence type="ECO:0000313" key="4">
    <source>
        <dbReference type="Proteomes" id="UP000697998"/>
    </source>
</evidence>